<evidence type="ECO:0000256" key="7">
    <source>
        <dbReference type="ARBA" id="ARBA00023136"/>
    </source>
</evidence>
<evidence type="ECO:0000256" key="5">
    <source>
        <dbReference type="ARBA" id="ARBA00022840"/>
    </source>
</evidence>
<dbReference type="InterPro" id="IPR013525">
    <property type="entry name" value="ABC2_TM"/>
</dbReference>
<keyword evidence="4" id="KW-0547">Nucleotide-binding</keyword>
<dbReference type="Pfam" id="PF00005">
    <property type="entry name" value="ABC_tran"/>
    <property type="match status" value="1"/>
</dbReference>
<dbReference type="Pfam" id="PF19055">
    <property type="entry name" value="ABC2_membrane_7"/>
    <property type="match status" value="1"/>
</dbReference>
<name>A0ABR1S1A1_9PEZI</name>
<dbReference type="InterPro" id="IPR003439">
    <property type="entry name" value="ABC_transporter-like_ATP-bd"/>
</dbReference>
<evidence type="ECO:0000256" key="4">
    <source>
        <dbReference type="ARBA" id="ARBA00022741"/>
    </source>
</evidence>
<dbReference type="Proteomes" id="UP001396898">
    <property type="component" value="Unassembled WGS sequence"/>
</dbReference>
<dbReference type="InterPro" id="IPR027417">
    <property type="entry name" value="P-loop_NTPase"/>
</dbReference>
<evidence type="ECO:0000256" key="3">
    <source>
        <dbReference type="ARBA" id="ARBA00022692"/>
    </source>
</evidence>
<evidence type="ECO:0000256" key="1">
    <source>
        <dbReference type="ARBA" id="ARBA00004141"/>
    </source>
</evidence>
<evidence type="ECO:0000256" key="9">
    <source>
        <dbReference type="SAM" id="Phobius"/>
    </source>
</evidence>
<keyword evidence="3 9" id="KW-0812">Transmembrane</keyword>
<dbReference type="InterPro" id="IPR017871">
    <property type="entry name" value="ABC_transporter-like_CS"/>
</dbReference>
<reference evidence="11 12" key="1">
    <citation type="submission" date="2023-01" db="EMBL/GenBank/DDBJ databases">
        <title>Analysis of 21 Apiospora genomes using comparative genomics revels a genus with tremendous synthesis potential of carbohydrate active enzymes and secondary metabolites.</title>
        <authorList>
            <person name="Sorensen T."/>
        </authorList>
    </citation>
    <scope>NUCLEOTIDE SEQUENCE [LARGE SCALE GENOMIC DNA]</scope>
    <source>
        <strain evidence="11 12">CBS 20057</strain>
    </source>
</reference>
<evidence type="ECO:0000256" key="8">
    <source>
        <dbReference type="SAM" id="MobiDB-lite"/>
    </source>
</evidence>
<accession>A0ABR1S1A1</accession>
<feature type="transmembrane region" description="Helical" evidence="9">
    <location>
        <begin position="853"/>
        <end position="880"/>
    </location>
</feature>
<evidence type="ECO:0000313" key="12">
    <source>
        <dbReference type="Proteomes" id="UP001396898"/>
    </source>
</evidence>
<feature type="transmembrane region" description="Helical" evidence="9">
    <location>
        <begin position="989"/>
        <end position="1013"/>
    </location>
</feature>
<keyword evidence="2" id="KW-0813">Transport</keyword>
<dbReference type="InterPro" id="IPR003593">
    <property type="entry name" value="AAA+_ATPase"/>
</dbReference>
<dbReference type="SUPFAM" id="SSF52540">
    <property type="entry name" value="P-loop containing nucleoside triphosphate hydrolases"/>
    <property type="match status" value="1"/>
</dbReference>
<feature type="transmembrane region" description="Helical" evidence="9">
    <location>
        <begin position="918"/>
        <end position="938"/>
    </location>
</feature>
<feature type="transmembrane region" description="Helical" evidence="9">
    <location>
        <begin position="737"/>
        <end position="754"/>
    </location>
</feature>
<gene>
    <name evidence="11" type="ORF">PG991_007075</name>
</gene>
<dbReference type="InterPro" id="IPR043926">
    <property type="entry name" value="ABCG_dom"/>
</dbReference>
<feature type="transmembrane region" description="Helical" evidence="9">
    <location>
        <begin position="268"/>
        <end position="291"/>
    </location>
</feature>
<dbReference type="Pfam" id="PF01061">
    <property type="entry name" value="ABC2_membrane"/>
    <property type="match status" value="1"/>
</dbReference>
<feature type="compositionally biased region" description="Basic and acidic residues" evidence="8">
    <location>
        <begin position="681"/>
        <end position="691"/>
    </location>
</feature>
<proteinExistence type="predicted"/>
<dbReference type="SMART" id="SM00382">
    <property type="entry name" value="AAA"/>
    <property type="match status" value="1"/>
</dbReference>
<keyword evidence="12" id="KW-1185">Reference proteome</keyword>
<evidence type="ECO:0000313" key="11">
    <source>
        <dbReference type="EMBL" id="KAK8023194.1"/>
    </source>
</evidence>
<evidence type="ECO:0000259" key="10">
    <source>
        <dbReference type="PROSITE" id="PS50893"/>
    </source>
</evidence>
<evidence type="ECO:0000256" key="2">
    <source>
        <dbReference type="ARBA" id="ARBA00022448"/>
    </source>
</evidence>
<dbReference type="InterPro" id="IPR050352">
    <property type="entry name" value="ABCG_transporters"/>
</dbReference>
<organism evidence="11 12">
    <name type="scientific">Apiospora marii</name>
    <dbReference type="NCBI Taxonomy" id="335849"/>
    <lineage>
        <taxon>Eukaryota</taxon>
        <taxon>Fungi</taxon>
        <taxon>Dikarya</taxon>
        <taxon>Ascomycota</taxon>
        <taxon>Pezizomycotina</taxon>
        <taxon>Sordariomycetes</taxon>
        <taxon>Xylariomycetidae</taxon>
        <taxon>Amphisphaeriales</taxon>
        <taxon>Apiosporaceae</taxon>
        <taxon>Apiospora</taxon>
    </lineage>
</organism>
<dbReference type="PANTHER" id="PTHR48041:SF91">
    <property type="entry name" value="ABC TRANSPORTER G FAMILY MEMBER 28"/>
    <property type="match status" value="1"/>
</dbReference>
<comment type="subcellular location">
    <subcellularLocation>
        <location evidence="1">Membrane</location>
        <topology evidence="1">Multi-pass membrane protein</topology>
    </subcellularLocation>
</comment>
<feature type="domain" description="ABC transporter" evidence="10">
    <location>
        <begin position="398"/>
        <end position="637"/>
    </location>
</feature>
<dbReference type="Gene3D" id="3.40.50.300">
    <property type="entry name" value="P-loop containing nucleotide triphosphate hydrolases"/>
    <property type="match status" value="1"/>
</dbReference>
<dbReference type="EMBL" id="JAQQWI010000009">
    <property type="protein sequence ID" value="KAK8023194.1"/>
    <property type="molecule type" value="Genomic_DNA"/>
</dbReference>
<keyword evidence="5" id="KW-0067">ATP-binding</keyword>
<dbReference type="PROSITE" id="PS50893">
    <property type="entry name" value="ABC_TRANSPORTER_2"/>
    <property type="match status" value="1"/>
</dbReference>
<comment type="caution">
    <text evidence="11">The sequence shown here is derived from an EMBL/GenBank/DDBJ whole genome shotgun (WGS) entry which is preliminary data.</text>
</comment>
<feature type="transmembrane region" description="Helical" evidence="9">
    <location>
        <begin position="812"/>
        <end position="832"/>
    </location>
</feature>
<dbReference type="CDD" id="cd03213">
    <property type="entry name" value="ABCG_EPDR"/>
    <property type="match status" value="1"/>
</dbReference>
<evidence type="ECO:0000256" key="6">
    <source>
        <dbReference type="ARBA" id="ARBA00022989"/>
    </source>
</evidence>
<keyword evidence="7 9" id="KW-0472">Membrane</keyword>
<keyword evidence="6 9" id="KW-1133">Transmembrane helix</keyword>
<sequence length="1019" mass="111183">MSALSLVKANDLPQDPYFPQYPPTGPAFLDTEACLCALRRPEPKSSNVAWQCIGNQTQGVYKVTTGKWFAALHEEAQVGGRVDDASNGPDTAKALRWDGGSESFSPADDTLGPYDKACTGHNQTTFSTAFYRAAEEQRNNKTMVDAAPCWREGAVPIQIQTLKSWQDRGCSEGFLCMNNTVNSLPQFCPPLTVCQQSRLAGDPCALDGITVGMGPFEPVVCPSGYYCPPGGKKMTRCPERTYCQPGASTPTPCAGGSRCPEGSSFEVFLVPLGILVIIDGLLIIGVIILALRARSRKWKNSPSPGILKKSMTLRGGIQRAMTRRYRPLSEVYDQESLPMDATYHPRDGTWNGFQDVIHMAEMQGRPIEEMKDELPAQLRGFVESMRKATDASRLGISFAYSGLQFHPRSAPKPILQGVTGSIERGTLTAVMGGSGAGKSTFVRLLMGKLTNTGGAIMVNNSPGKIKRYKKLIGYVPQDDIVLPELTVYENILHSAQIRLPRTWTAEEIESHVNSVIECLELSHVRDSLVGSVGKPVISGGQRKRVSIGMELAAAPMSIFLDEPTSGLDATSAVSMMRTLQAIARLGLSIIVIIHQPRMEIFEMLDSLILLGNGQLLYEGPEKGVQPYFESLGFHFPEHGNAGDVVTDIITGNGHVYKKSGEVSKESLIAHWANASGNRNSPEGKHPRDKHGSVLSLGPSDNTAIQRALKKRGAPHLKQIWLCFRRAMLQQYRTKSSFFFELGLSSVAGFLIGLAENGKKGIMFKGTSSELLIWYGLASLRVANIKCAIVTGFYKEPYDVLSVAADFKSVPEFALLTAIAIGLAGASPAVRVFSEETLLYRREAEAGHSRFAYFFAKVMAVVPRMTIACLHLTTFLILMAVPGGLSWGVAFIANLAYFWAIYGLAAVVSMVARREDAPLFATILSLIVGILSGAAPSLATVRGWHIEGLWRASPGTWFAEIYFGQMVYPFSYLYQVDLAAQATGFQLDRLWLNVLVVFCIGLLYRVVAFAGLFVGHRLRI</sequence>
<feature type="region of interest" description="Disordered" evidence="8">
    <location>
        <begin position="674"/>
        <end position="699"/>
    </location>
</feature>
<dbReference type="PANTHER" id="PTHR48041">
    <property type="entry name" value="ABC TRANSPORTER G FAMILY MEMBER 28"/>
    <property type="match status" value="1"/>
</dbReference>
<dbReference type="PROSITE" id="PS00211">
    <property type="entry name" value="ABC_TRANSPORTER_1"/>
    <property type="match status" value="1"/>
</dbReference>
<feature type="transmembrane region" description="Helical" evidence="9">
    <location>
        <begin position="886"/>
        <end position="911"/>
    </location>
</feature>
<protein>
    <recommendedName>
        <fullName evidence="10">ABC transporter domain-containing protein</fullName>
    </recommendedName>
</protein>